<dbReference type="EMBL" id="JAJNAG010000005">
    <property type="protein sequence ID" value="MCD1125218.1"/>
    <property type="molecule type" value="Genomic_DNA"/>
</dbReference>
<accession>A0A9X1MVD6</accession>
<feature type="signal peptide" evidence="1">
    <location>
        <begin position="1"/>
        <end position="25"/>
    </location>
</feature>
<evidence type="ECO:0008006" key="4">
    <source>
        <dbReference type="Google" id="ProtNLM"/>
    </source>
</evidence>
<gene>
    <name evidence="2" type="ORF">LPW36_04115</name>
</gene>
<dbReference type="RefSeq" id="WP_230608205.1">
    <property type="nucleotide sequence ID" value="NZ_JAJNAG010000005.1"/>
</dbReference>
<reference evidence="2" key="1">
    <citation type="submission" date="2021-11" db="EMBL/GenBank/DDBJ databases">
        <title>Jinshanibacter sp. isolated from one year old Eriocheir sinensis.</title>
        <authorList>
            <person name="Li J.-Y."/>
            <person name="He W."/>
            <person name="Gao T.-H."/>
        </authorList>
    </citation>
    <scope>NUCLEOTIDE SEQUENCE</scope>
    <source>
        <strain evidence="2">LJY008</strain>
    </source>
</reference>
<dbReference type="Proteomes" id="UP001139171">
    <property type="component" value="Unassembled WGS sequence"/>
</dbReference>
<keyword evidence="1" id="KW-0732">Signal</keyword>
<name>A0A9X1MVD6_9GAMM</name>
<evidence type="ECO:0000256" key="1">
    <source>
        <dbReference type="SAM" id="SignalP"/>
    </source>
</evidence>
<feature type="chain" id="PRO_5040950722" description="DUF2946 domain-containing protein" evidence="1">
    <location>
        <begin position="26"/>
        <end position="107"/>
    </location>
</feature>
<evidence type="ECO:0000313" key="2">
    <source>
        <dbReference type="EMBL" id="MCD1125218.1"/>
    </source>
</evidence>
<keyword evidence="3" id="KW-1185">Reference proteome</keyword>
<evidence type="ECO:0000313" key="3">
    <source>
        <dbReference type="Proteomes" id="UP001139171"/>
    </source>
</evidence>
<dbReference type="AlphaFoldDB" id="A0A9X1MVD6"/>
<sequence length="107" mass="11699">MKLSLLPKLLLILVVLFSAPGFTMAANHDTCAPVSVTQEHHSAVSQHDNQMDHCNDSAHCMLCFSVVPSMSLSVATSIGHETYRASAISWHSRSLQPEPHPPRNLNV</sequence>
<organism evidence="2 3">
    <name type="scientific">Limnobaculum eriocheiris</name>
    <dbReference type="NCBI Taxonomy" id="2897391"/>
    <lineage>
        <taxon>Bacteria</taxon>
        <taxon>Pseudomonadati</taxon>
        <taxon>Pseudomonadota</taxon>
        <taxon>Gammaproteobacteria</taxon>
        <taxon>Enterobacterales</taxon>
        <taxon>Budviciaceae</taxon>
        <taxon>Limnobaculum</taxon>
    </lineage>
</organism>
<comment type="caution">
    <text evidence="2">The sequence shown here is derived from an EMBL/GenBank/DDBJ whole genome shotgun (WGS) entry which is preliminary data.</text>
</comment>
<proteinExistence type="predicted"/>
<protein>
    <recommendedName>
        <fullName evidence="4">DUF2946 domain-containing protein</fullName>
    </recommendedName>
</protein>